<dbReference type="GeneID" id="37045769"/>
<feature type="compositionally biased region" description="Low complexity" evidence="1">
    <location>
        <begin position="212"/>
        <end position="259"/>
    </location>
</feature>
<evidence type="ECO:0000256" key="2">
    <source>
        <dbReference type="SAM" id="SignalP"/>
    </source>
</evidence>
<dbReference type="InParanoid" id="A0A316YZC4"/>
<feature type="compositionally biased region" description="Polar residues" evidence="1">
    <location>
        <begin position="114"/>
        <end position="124"/>
    </location>
</feature>
<accession>A0A316YZC4</accession>
<evidence type="ECO:0000313" key="3">
    <source>
        <dbReference type="EMBL" id="PWN94008.1"/>
    </source>
</evidence>
<keyword evidence="4" id="KW-1185">Reference proteome</keyword>
<feature type="compositionally biased region" description="Gly residues" evidence="1">
    <location>
        <begin position="199"/>
        <end position="211"/>
    </location>
</feature>
<protein>
    <submittedName>
        <fullName evidence="3">Uncharacterized protein</fullName>
    </submittedName>
</protein>
<proteinExistence type="predicted"/>
<dbReference type="Proteomes" id="UP000245768">
    <property type="component" value="Unassembled WGS sequence"/>
</dbReference>
<sequence>MQLSPRFFVLASLAIAAVSALPAHQDGGDVFSFESKNEQVNDESNGVGLHINNNIGPSKTIQHVDATSSAKLHQAASQETKVAGGKFDDLGDLNRSGGLPAFMSSLNIRGGEQPETQKADNGTVQGHKALGASNKTHPTHEAGFPGAQKHETKALRTWFAEYVKENKQGSKINWVPLIDVIKDPKVKADLKQMVTGNGTDTGKGSGTGKGIGNSTVPLTTTDSSPTISASDSSASSADPADASLSSSSSIASTTQSSSADAERRAAAQPTSAPVVFSKKSDVNNIRDLTGIRPLEDIVGRDLHLGSKPRFV</sequence>
<feature type="region of interest" description="Disordered" evidence="1">
    <location>
        <begin position="194"/>
        <end position="272"/>
    </location>
</feature>
<dbReference type="RefSeq" id="XP_025381206.1">
    <property type="nucleotide sequence ID" value="XM_025523853.1"/>
</dbReference>
<feature type="signal peptide" evidence="2">
    <location>
        <begin position="1"/>
        <end position="20"/>
    </location>
</feature>
<feature type="region of interest" description="Disordered" evidence="1">
    <location>
        <begin position="111"/>
        <end position="149"/>
    </location>
</feature>
<dbReference type="AlphaFoldDB" id="A0A316YZC4"/>
<evidence type="ECO:0000313" key="4">
    <source>
        <dbReference type="Proteomes" id="UP000245768"/>
    </source>
</evidence>
<name>A0A316YZC4_9BASI</name>
<keyword evidence="2" id="KW-0732">Signal</keyword>
<reference evidence="3 4" key="1">
    <citation type="journal article" date="2018" name="Mol. Biol. Evol.">
        <title>Broad Genomic Sampling Reveals a Smut Pathogenic Ancestry of the Fungal Clade Ustilaginomycotina.</title>
        <authorList>
            <person name="Kijpornyongpan T."/>
            <person name="Mondo S.J."/>
            <person name="Barry K."/>
            <person name="Sandor L."/>
            <person name="Lee J."/>
            <person name="Lipzen A."/>
            <person name="Pangilinan J."/>
            <person name="LaButti K."/>
            <person name="Hainaut M."/>
            <person name="Henrissat B."/>
            <person name="Grigoriev I.V."/>
            <person name="Spatafora J.W."/>
            <person name="Aime M.C."/>
        </authorList>
    </citation>
    <scope>NUCLEOTIDE SEQUENCE [LARGE SCALE GENOMIC DNA]</scope>
    <source>
        <strain evidence="3 4">MCA 4198</strain>
    </source>
</reference>
<gene>
    <name evidence="3" type="ORF">FA10DRAFT_283618</name>
</gene>
<dbReference type="EMBL" id="KZ819634">
    <property type="protein sequence ID" value="PWN94008.1"/>
    <property type="molecule type" value="Genomic_DNA"/>
</dbReference>
<organism evidence="3 4">
    <name type="scientific">Acaromyces ingoldii</name>
    <dbReference type="NCBI Taxonomy" id="215250"/>
    <lineage>
        <taxon>Eukaryota</taxon>
        <taxon>Fungi</taxon>
        <taxon>Dikarya</taxon>
        <taxon>Basidiomycota</taxon>
        <taxon>Ustilaginomycotina</taxon>
        <taxon>Exobasidiomycetes</taxon>
        <taxon>Exobasidiales</taxon>
        <taxon>Cryptobasidiaceae</taxon>
        <taxon>Acaromyces</taxon>
    </lineage>
</organism>
<evidence type="ECO:0000256" key="1">
    <source>
        <dbReference type="SAM" id="MobiDB-lite"/>
    </source>
</evidence>
<feature type="chain" id="PRO_5016279396" evidence="2">
    <location>
        <begin position="21"/>
        <end position="311"/>
    </location>
</feature>